<accession>A0A0L0FVN6</accession>
<dbReference type="AlphaFoldDB" id="A0A0L0FVN6"/>
<dbReference type="InterPro" id="IPR036423">
    <property type="entry name" value="SOD-like_Cu/Zn_dom_sf"/>
</dbReference>
<gene>
    <name evidence="1" type="ORF">SARC_06743</name>
</gene>
<name>A0A0L0FVN6_9EUKA</name>
<dbReference type="Gene3D" id="2.60.40.200">
    <property type="entry name" value="Superoxide dismutase, copper/zinc binding domain"/>
    <property type="match status" value="1"/>
</dbReference>
<reference evidence="1 2" key="1">
    <citation type="submission" date="2011-02" db="EMBL/GenBank/DDBJ databases">
        <title>The Genome Sequence of Sphaeroforma arctica JP610.</title>
        <authorList>
            <consortium name="The Broad Institute Genome Sequencing Platform"/>
            <person name="Russ C."/>
            <person name="Cuomo C."/>
            <person name="Young S.K."/>
            <person name="Zeng Q."/>
            <person name="Gargeya S."/>
            <person name="Alvarado L."/>
            <person name="Berlin A."/>
            <person name="Chapman S.B."/>
            <person name="Chen Z."/>
            <person name="Freedman E."/>
            <person name="Gellesch M."/>
            <person name="Goldberg J."/>
            <person name="Griggs A."/>
            <person name="Gujja S."/>
            <person name="Heilman E."/>
            <person name="Heiman D."/>
            <person name="Howarth C."/>
            <person name="Mehta T."/>
            <person name="Neiman D."/>
            <person name="Pearson M."/>
            <person name="Roberts A."/>
            <person name="Saif S."/>
            <person name="Shea T."/>
            <person name="Shenoy N."/>
            <person name="Sisk P."/>
            <person name="Stolte C."/>
            <person name="Sykes S."/>
            <person name="White J."/>
            <person name="Yandava C."/>
            <person name="Burger G."/>
            <person name="Gray M.W."/>
            <person name="Holland P.W.H."/>
            <person name="King N."/>
            <person name="Lang F.B.F."/>
            <person name="Roger A.J."/>
            <person name="Ruiz-Trillo I."/>
            <person name="Haas B."/>
            <person name="Nusbaum C."/>
            <person name="Birren B."/>
        </authorList>
    </citation>
    <scope>NUCLEOTIDE SEQUENCE [LARGE SCALE GENOMIC DNA]</scope>
    <source>
        <strain evidence="1 2">JP610</strain>
    </source>
</reference>
<dbReference type="eggNOG" id="ENOG502SH2C">
    <property type="taxonomic scope" value="Eukaryota"/>
</dbReference>
<dbReference type="Proteomes" id="UP000054560">
    <property type="component" value="Unassembled WGS sequence"/>
</dbReference>
<evidence type="ECO:0000313" key="2">
    <source>
        <dbReference type="Proteomes" id="UP000054560"/>
    </source>
</evidence>
<dbReference type="GO" id="GO:0046872">
    <property type="term" value="F:metal ion binding"/>
    <property type="evidence" value="ECO:0007669"/>
    <property type="project" value="InterPro"/>
</dbReference>
<keyword evidence="2" id="KW-1185">Reference proteome</keyword>
<dbReference type="RefSeq" id="XP_014154804.1">
    <property type="nucleotide sequence ID" value="XM_014299329.1"/>
</dbReference>
<proteinExistence type="predicted"/>
<protein>
    <recommendedName>
        <fullName evidence="3">Superoxide dismutase copper/zinc binding domain-containing protein</fullName>
    </recommendedName>
</protein>
<organism evidence="1 2">
    <name type="scientific">Sphaeroforma arctica JP610</name>
    <dbReference type="NCBI Taxonomy" id="667725"/>
    <lineage>
        <taxon>Eukaryota</taxon>
        <taxon>Ichthyosporea</taxon>
        <taxon>Ichthyophonida</taxon>
        <taxon>Sphaeroforma</taxon>
    </lineage>
</organism>
<evidence type="ECO:0008006" key="3">
    <source>
        <dbReference type="Google" id="ProtNLM"/>
    </source>
</evidence>
<dbReference type="GeneID" id="25907247"/>
<dbReference type="OrthoDB" id="159229at2759"/>
<evidence type="ECO:0000313" key="1">
    <source>
        <dbReference type="EMBL" id="KNC80902.1"/>
    </source>
</evidence>
<dbReference type="GO" id="GO:0006801">
    <property type="term" value="P:superoxide metabolic process"/>
    <property type="evidence" value="ECO:0007669"/>
    <property type="project" value="InterPro"/>
</dbReference>
<sequence length="202" mass="22212">MHVNNSAAIGTTTFQDQGASIMWKVDMKLFDADSDVYENCTNGEYIELNWHIHVGKSLDEQEVGADCGATVGRPPVGGHYDPTFACGPYTEEVEACESLQRVAGESYNYTCSPEAYETNSYACEVRDYSGKFGALRFRIDKLANIAEIETKDIDDYGPKLNLIQDRAVVFHCGVPRVLCGTLSNVTSECTPAIKEKAEADDI</sequence>
<dbReference type="EMBL" id="KQ242091">
    <property type="protein sequence ID" value="KNC80902.1"/>
    <property type="molecule type" value="Genomic_DNA"/>
</dbReference>